<name>A0AA45WWF5_9CLOT</name>
<evidence type="ECO:0000259" key="1">
    <source>
        <dbReference type="Pfam" id="PF03417"/>
    </source>
</evidence>
<dbReference type="EMBL" id="FXUF01000008">
    <property type="protein sequence ID" value="SMP59845.1"/>
    <property type="molecule type" value="Genomic_DNA"/>
</dbReference>
<dbReference type="InterPro" id="IPR047794">
    <property type="entry name" value="C45_proenzyme-like"/>
</dbReference>
<dbReference type="GO" id="GO:0016787">
    <property type="term" value="F:hydrolase activity"/>
    <property type="evidence" value="ECO:0007669"/>
    <property type="project" value="UniProtKB-KW"/>
</dbReference>
<dbReference type="PANTHER" id="PTHR34180:SF1">
    <property type="entry name" value="BETA-ALANYL-DOPAMINE_CARCININE HYDROLASE"/>
    <property type="match status" value="1"/>
</dbReference>
<dbReference type="AlphaFoldDB" id="A0AA45WWF5"/>
<dbReference type="Gene3D" id="3.60.60.10">
    <property type="entry name" value="Penicillin V Acylase, Chain A"/>
    <property type="match status" value="1"/>
</dbReference>
<dbReference type="InterPro" id="IPR047801">
    <property type="entry name" value="Peptidase_C45"/>
</dbReference>
<sequence length="367" mass="41734">METKNISYFTLEGSYEEIGRKMALMPNLTSGVLKAPNTFTDNELNEAINLYRKYCPGLVRELEGYAAASNVSVSDIAFTWMTYLIPRCSGLIVEGSLMNDGDTRLARNYEFDLEHEDLVLFKTKPEGKYAHIGGSVVLFGRSEGINECGLAVSMSSCGLPVSNMSGMRPPKIKGLQFWAVIRSILENCKDVDEALALVKEMPIAYNINLFLADENGNGCLVETMDGELSFERISPTSKKKYVCGTNHIVIPSFQKWEPYAMKNSVIRLQTIENFMEDKKSLAENDITSLFQKTYPEGLSSRYYDDFFGTIKTVVMVPKNRTFKIHWLLEEENGWEIYQIADQKEDHVLEKYYMKEKADPSFFEVVRL</sequence>
<dbReference type="SUPFAM" id="SSF56235">
    <property type="entry name" value="N-terminal nucleophile aminohydrolases (Ntn hydrolases)"/>
    <property type="match status" value="1"/>
</dbReference>
<dbReference type="Proteomes" id="UP001158066">
    <property type="component" value="Unassembled WGS sequence"/>
</dbReference>
<dbReference type="Pfam" id="PF03417">
    <property type="entry name" value="AAT"/>
    <property type="match status" value="1"/>
</dbReference>
<dbReference type="NCBIfam" id="NF040521">
    <property type="entry name" value="C45_proenzyme"/>
    <property type="match status" value="1"/>
</dbReference>
<keyword evidence="3" id="KW-1185">Reference proteome</keyword>
<evidence type="ECO:0000313" key="3">
    <source>
        <dbReference type="Proteomes" id="UP001158066"/>
    </source>
</evidence>
<evidence type="ECO:0000313" key="2">
    <source>
        <dbReference type="EMBL" id="SMP59845.1"/>
    </source>
</evidence>
<accession>A0AA45WWF5</accession>
<dbReference type="InterPro" id="IPR029055">
    <property type="entry name" value="Ntn_hydrolases_N"/>
</dbReference>
<reference evidence="2" key="1">
    <citation type="submission" date="2017-05" db="EMBL/GenBank/DDBJ databases">
        <authorList>
            <person name="Varghese N."/>
            <person name="Submissions S."/>
        </authorList>
    </citation>
    <scope>NUCLEOTIDE SEQUENCE</scope>
    <source>
        <strain evidence="2">Su22</strain>
    </source>
</reference>
<dbReference type="PANTHER" id="PTHR34180">
    <property type="entry name" value="PEPTIDASE C45"/>
    <property type="match status" value="1"/>
</dbReference>
<dbReference type="InterPro" id="IPR005079">
    <property type="entry name" value="Peptidase_C45_hydrolase"/>
</dbReference>
<protein>
    <submittedName>
        <fullName evidence="2">Predicted choloylglycine hydrolase</fullName>
    </submittedName>
</protein>
<keyword evidence="2" id="KW-0378">Hydrolase</keyword>
<comment type="caution">
    <text evidence="2">The sequence shown here is derived from an EMBL/GenBank/DDBJ whole genome shotgun (WGS) entry which is preliminary data.</text>
</comment>
<gene>
    <name evidence="2" type="ORF">SAMN06296020_1089</name>
</gene>
<proteinExistence type="predicted"/>
<organism evidence="2 3">
    <name type="scientific">Anoxynatronum buryatiense</name>
    <dbReference type="NCBI Taxonomy" id="489973"/>
    <lineage>
        <taxon>Bacteria</taxon>
        <taxon>Bacillati</taxon>
        <taxon>Bacillota</taxon>
        <taxon>Clostridia</taxon>
        <taxon>Eubacteriales</taxon>
        <taxon>Clostridiaceae</taxon>
        <taxon>Anoxynatronum</taxon>
    </lineage>
</organism>
<feature type="domain" description="Peptidase C45 hydrolase" evidence="1">
    <location>
        <begin position="99"/>
        <end position="326"/>
    </location>
</feature>
<dbReference type="RefSeq" id="WP_283409502.1">
    <property type="nucleotide sequence ID" value="NZ_FXUF01000008.1"/>
</dbReference>
<dbReference type="CDD" id="cd01935">
    <property type="entry name" value="Ntn_CGH_like"/>
    <property type="match status" value="1"/>
</dbReference>